<dbReference type="EC" id="3.4.17.19" evidence="1"/>
<organism evidence="4 5">
    <name type="scientific">Histidinibacterium lentulum</name>
    <dbReference type="NCBI Taxonomy" id="2480588"/>
    <lineage>
        <taxon>Bacteria</taxon>
        <taxon>Pseudomonadati</taxon>
        <taxon>Pseudomonadota</taxon>
        <taxon>Alphaproteobacteria</taxon>
        <taxon>Rhodobacterales</taxon>
        <taxon>Paracoccaceae</taxon>
        <taxon>Histidinibacterium</taxon>
    </lineage>
</organism>
<dbReference type="Pfam" id="PF02074">
    <property type="entry name" value="Peptidase_M32"/>
    <property type="match status" value="1"/>
</dbReference>
<dbReference type="CDD" id="cd06460">
    <property type="entry name" value="M32_Taq"/>
    <property type="match status" value="1"/>
</dbReference>
<name>A0A3N2R967_9RHOB</name>
<comment type="caution">
    <text evidence="4">The sequence shown here is derived from an EMBL/GenBank/DDBJ whole genome shotgun (WGS) entry which is preliminary data.</text>
</comment>
<dbReference type="PANTHER" id="PTHR34217:SF1">
    <property type="entry name" value="CARBOXYPEPTIDASE 1"/>
    <property type="match status" value="1"/>
</dbReference>
<keyword evidence="5" id="KW-1185">Reference proteome</keyword>
<evidence type="ECO:0000256" key="2">
    <source>
        <dbReference type="PIRSR" id="PIRSR006615-1"/>
    </source>
</evidence>
<evidence type="ECO:0000313" key="5">
    <source>
        <dbReference type="Proteomes" id="UP000268016"/>
    </source>
</evidence>
<feature type="binding site" evidence="2">
    <location>
        <position position="257"/>
    </location>
    <ligand>
        <name>Zn(2+)</name>
        <dbReference type="ChEBI" id="CHEBI:29105"/>
        <note>catalytic</note>
    </ligand>
</feature>
<comment type="cofactor">
    <cofactor evidence="2">
        <name>Zn(2+)</name>
        <dbReference type="ChEBI" id="CHEBI:29105"/>
    </cofactor>
    <text evidence="2">Binds 1 zinc ion per subunit.</text>
</comment>
<comment type="function">
    <text evidence="1">Broad specificity carboxypetidase that releases amino acids sequentially from the C-terminus, including neutral, aromatic, polar and basic residues.</text>
</comment>
<dbReference type="AlphaFoldDB" id="A0A3N2R967"/>
<dbReference type="Gene3D" id="1.10.1370.30">
    <property type="match status" value="1"/>
</dbReference>
<feature type="active site" description="Proton donor/acceptor" evidence="3">
    <location>
        <position position="258"/>
    </location>
</feature>
<keyword evidence="1" id="KW-0378">Hydrolase</keyword>
<feature type="binding site" evidence="2">
    <location>
        <position position="287"/>
    </location>
    <ligand>
        <name>Zn(2+)</name>
        <dbReference type="ChEBI" id="CHEBI:29105"/>
        <note>catalytic</note>
    </ligand>
</feature>
<dbReference type="EMBL" id="RDRB01000001">
    <property type="protein sequence ID" value="ROU04012.1"/>
    <property type="molecule type" value="Genomic_DNA"/>
</dbReference>
<dbReference type="OrthoDB" id="9772308at2"/>
<evidence type="ECO:0000256" key="1">
    <source>
        <dbReference type="PIRNR" id="PIRNR006615"/>
    </source>
</evidence>
<dbReference type="RefSeq" id="WP_123640398.1">
    <property type="nucleotide sequence ID" value="NZ_ML119081.1"/>
</dbReference>
<dbReference type="InterPro" id="IPR001333">
    <property type="entry name" value="Peptidase_M32_Taq"/>
</dbReference>
<keyword evidence="1 4" id="KW-0121">Carboxypeptidase</keyword>
<dbReference type="PROSITE" id="PS52034">
    <property type="entry name" value="PEPTIDASE_M32"/>
    <property type="match status" value="1"/>
</dbReference>
<dbReference type="GO" id="GO:0004181">
    <property type="term" value="F:metallocarboxypeptidase activity"/>
    <property type="evidence" value="ECO:0007669"/>
    <property type="project" value="UniProtKB-UniRule"/>
</dbReference>
<keyword evidence="2" id="KW-0862">Zinc</keyword>
<dbReference type="PANTHER" id="PTHR34217">
    <property type="entry name" value="METAL-DEPENDENT CARBOXYPEPTIDASE"/>
    <property type="match status" value="1"/>
</dbReference>
<accession>A0A3N2R967</accession>
<gene>
    <name evidence="4" type="ORF">EAT49_01000</name>
</gene>
<feature type="binding site" evidence="2">
    <location>
        <position position="261"/>
    </location>
    <ligand>
        <name>Zn(2+)</name>
        <dbReference type="ChEBI" id="CHEBI:29105"/>
        <note>catalytic</note>
    </ligand>
</feature>
<dbReference type="SUPFAM" id="SSF55486">
    <property type="entry name" value="Metalloproteases ('zincins'), catalytic domain"/>
    <property type="match status" value="1"/>
</dbReference>
<sequence length="492" mass="54152">MTTPFDDLMAHARETAALEQVAGRLGWDQETVMPRGAAAQRSEEMAAMEGVLHARRTDPRVGDWLAALETDTLTAEDLAQVRLIRRAFDRATRVPARLSAEIARVTSRAQGIWAEARAADDFDAFAPTLAEVVSLKREEGAALSNGGDVYDAMLQDYEPGITGNELDALFGRLRPRLVALREAVLARPPAPALTGVFDEAAQMRLSRKVAGVFGYDMKRGRVDKAVHPFSSGSGQDVRITTRTAPTDPFNRLYSTIHEVGHAAYEQNVDPRYLLTPLGSGVSMGVHESQSRIYENQLGRSRAFLGWLWSEMRDAFGDLGLADEDSLYAAANGVHRGYIRTEADEVQYNLHILLRTDLERALISREIEVSDLEEAWNRRFEADFGYAVDRPSNGVLQDVHWSVGLFGYFPTYTLGNVYAGCLHGALRKAVPDLDAHLAAGDLAPATDWLRDKLQRHGGLREPLDTIAAATGEAPTEEPLLAYLETKFGALYGL</sequence>
<dbReference type="PIRSF" id="PIRSF006615">
    <property type="entry name" value="Zn_crbxpep_Taq"/>
    <property type="match status" value="1"/>
</dbReference>
<dbReference type="GO" id="GO:0006508">
    <property type="term" value="P:proteolysis"/>
    <property type="evidence" value="ECO:0007669"/>
    <property type="project" value="UniProtKB-UniRule"/>
</dbReference>
<protein>
    <recommendedName>
        <fullName evidence="1">Metal-dependent carboxypeptidase</fullName>
        <ecNumber evidence="1">3.4.17.19</ecNumber>
    </recommendedName>
</protein>
<dbReference type="PRINTS" id="PR00998">
    <property type="entry name" value="CRBOXYPTASET"/>
</dbReference>
<reference evidence="4 5" key="1">
    <citation type="submission" date="2018-10" db="EMBL/GenBank/DDBJ databases">
        <title>Histidinibacterium lentulum gen. nov., sp. nov., a marine bacterium from the culture broth of Picochlorum sp. 122.</title>
        <authorList>
            <person name="Wang G."/>
        </authorList>
    </citation>
    <scope>NUCLEOTIDE SEQUENCE [LARGE SCALE GENOMIC DNA]</scope>
    <source>
        <strain evidence="4 5">B17</strain>
    </source>
</reference>
<comment type="catalytic activity">
    <reaction evidence="1">
        <text>Release of a C-terminal amino acid with broad specificity, except for -Pro.</text>
        <dbReference type="EC" id="3.4.17.19"/>
    </reaction>
</comment>
<evidence type="ECO:0000313" key="4">
    <source>
        <dbReference type="EMBL" id="ROU04012.1"/>
    </source>
</evidence>
<keyword evidence="1" id="KW-0645">Protease</keyword>
<keyword evidence="1" id="KW-0482">Metalloprotease</keyword>
<dbReference type="GO" id="GO:0046872">
    <property type="term" value="F:metal ion binding"/>
    <property type="evidence" value="ECO:0007669"/>
    <property type="project" value="UniProtKB-KW"/>
</dbReference>
<evidence type="ECO:0000256" key="3">
    <source>
        <dbReference type="PIRSR" id="PIRSR006615-2"/>
    </source>
</evidence>
<proteinExistence type="inferred from homology"/>
<comment type="similarity">
    <text evidence="1">Belongs to the peptidase M32 family.</text>
</comment>
<keyword evidence="1 2" id="KW-0479">Metal-binding</keyword>
<dbReference type="Proteomes" id="UP000268016">
    <property type="component" value="Unassembled WGS sequence"/>
</dbReference>